<sequence>MAWSQVVSTLTYLAQYSCSSEMRVQKTGCRVPPIDATPYYILASFTDNGFEILGSLIFNSIKHKISIKSETLEALQTRHRKEQRDLQARVTQKKKSATKKTRKGVNDECAALETELKERQTREMAAFNGENTEVNLNGVDADEAHNDGAQDISGEEINGIQPSMENLSISSTPSSSTDIPTSNGIGKKLNRAKARLARRAAEQDALAQQAAAEAASLPDLREQERIRMQGHFKTYGLQEKEIRADGHCLYAAIADQMDQAGLGLKPGITPTIILEKKADNANGTKQDLPGYKIVRHAAADFIEQNPGDFEPFLEEPLPFYVHKIRETGEWGGHMELAALAKTYGIKINVLHGDGRVDKIEPGEGAGVSGDEEKVIWLGYYRHGFGLGEHYNSLRKAP</sequence>
<dbReference type="EMBL" id="KV749567">
    <property type="protein sequence ID" value="OCL08882.1"/>
    <property type="molecule type" value="Genomic_DNA"/>
</dbReference>
<gene>
    <name evidence="3" type="ORF">AOQ84DRAFT_363734</name>
</gene>
<feature type="domain" description="OTU" evidence="2">
    <location>
        <begin position="237"/>
        <end position="396"/>
    </location>
</feature>
<dbReference type="InterPro" id="IPR049771">
    <property type="entry name" value="OTU2-like_OTU"/>
</dbReference>
<dbReference type="Gene3D" id="3.90.70.80">
    <property type="match status" value="1"/>
</dbReference>
<name>A0A8E2JTL7_9PEZI</name>
<dbReference type="OrthoDB" id="415023at2759"/>
<evidence type="ECO:0000259" key="2">
    <source>
        <dbReference type="PROSITE" id="PS50802"/>
    </source>
</evidence>
<proteinExistence type="predicted"/>
<organism evidence="3 4">
    <name type="scientific">Glonium stellatum</name>
    <dbReference type="NCBI Taxonomy" id="574774"/>
    <lineage>
        <taxon>Eukaryota</taxon>
        <taxon>Fungi</taxon>
        <taxon>Dikarya</taxon>
        <taxon>Ascomycota</taxon>
        <taxon>Pezizomycotina</taxon>
        <taxon>Dothideomycetes</taxon>
        <taxon>Pleosporomycetidae</taxon>
        <taxon>Gloniales</taxon>
        <taxon>Gloniaceae</taxon>
        <taxon>Glonium</taxon>
    </lineage>
</organism>
<dbReference type="SUPFAM" id="SSF54001">
    <property type="entry name" value="Cysteine proteinases"/>
    <property type="match status" value="1"/>
</dbReference>
<dbReference type="InterPro" id="IPR003323">
    <property type="entry name" value="OTU_dom"/>
</dbReference>
<dbReference type="PANTHER" id="PTHR12419">
    <property type="entry name" value="OTU DOMAIN CONTAINING PROTEIN"/>
    <property type="match status" value="1"/>
</dbReference>
<dbReference type="InterPro" id="IPR050704">
    <property type="entry name" value="Peptidase_C85-like"/>
</dbReference>
<dbReference type="PROSITE" id="PS50802">
    <property type="entry name" value="OTU"/>
    <property type="match status" value="1"/>
</dbReference>
<dbReference type="GO" id="GO:0016579">
    <property type="term" value="P:protein deubiquitination"/>
    <property type="evidence" value="ECO:0007669"/>
    <property type="project" value="TreeGrafter"/>
</dbReference>
<dbReference type="InterPro" id="IPR038765">
    <property type="entry name" value="Papain-like_cys_pep_sf"/>
</dbReference>
<dbReference type="Proteomes" id="UP000250140">
    <property type="component" value="Unassembled WGS sequence"/>
</dbReference>
<reference evidence="3 4" key="1">
    <citation type="journal article" date="2016" name="Nat. Commun.">
        <title>Ectomycorrhizal ecology is imprinted in the genome of the dominant symbiotic fungus Cenococcum geophilum.</title>
        <authorList>
            <consortium name="DOE Joint Genome Institute"/>
            <person name="Peter M."/>
            <person name="Kohler A."/>
            <person name="Ohm R.A."/>
            <person name="Kuo A."/>
            <person name="Krutzmann J."/>
            <person name="Morin E."/>
            <person name="Arend M."/>
            <person name="Barry K.W."/>
            <person name="Binder M."/>
            <person name="Choi C."/>
            <person name="Clum A."/>
            <person name="Copeland A."/>
            <person name="Grisel N."/>
            <person name="Haridas S."/>
            <person name="Kipfer T."/>
            <person name="LaButti K."/>
            <person name="Lindquist E."/>
            <person name="Lipzen A."/>
            <person name="Maire R."/>
            <person name="Meier B."/>
            <person name="Mihaltcheva S."/>
            <person name="Molinier V."/>
            <person name="Murat C."/>
            <person name="Poggeler S."/>
            <person name="Quandt C.A."/>
            <person name="Sperisen C."/>
            <person name="Tritt A."/>
            <person name="Tisserant E."/>
            <person name="Crous P.W."/>
            <person name="Henrissat B."/>
            <person name="Nehls U."/>
            <person name="Egli S."/>
            <person name="Spatafora J.W."/>
            <person name="Grigoriev I.V."/>
            <person name="Martin F.M."/>
        </authorList>
    </citation>
    <scope>NUCLEOTIDE SEQUENCE [LARGE SCALE GENOMIC DNA]</scope>
    <source>
        <strain evidence="3 4">CBS 207.34</strain>
    </source>
</reference>
<feature type="compositionally biased region" description="Low complexity" evidence="1">
    <location>
        <begin position="168"/>
        <end position="182"/>
    </location>
</feature>
<keyword evidence="4" id="KW-1185">Reference proteome</keyword>
<evidence type="ECO:0000256" key="1">
    <source>
        <dbReference type="SAM" id="MobiDB-lite"/>
    </source>
</evidence>
<accession>A0A8E2JTL7</accession>
<feature type="region of interest" description="Disordered" evidence="1">
    <location>
        <begin position="167"/>
        <end position="191"/>
    </location>
</feature>
<evidence type="ECO:0000313" key="3">
    <source>
        <dbReference type="EMBL" id="OCL08882.1"/>
    </source>
</evidence>
<dbReference type="GO" id="GO:0004843">
    <property type="term" value="F:cysteine-type deubiquitinase activity"/>
    <property type="evidence" value="ECO:0007669"/>
    <property type="project" value="TreeGrafter"/>
</dbReference>
<dbReference type="CDD" id="cd22762">
    <property type="entry name" value="OTU_fungi_OTU2-like"/>
    <property type="match status" value="1"/>
</dbReference>
<dbReference type="AlphaFoldDB" id="A0A8E2JTL7"/>
<dbReference type="PANTHER" id="PTHR12419:SF10">
    <property type="entry name" value="DEUBIQUITINASE OTUD6B"/>
    <property type="match status" value="1"/>
</dbReference>
<protein>
    <submittedName>
        <fullName evidence="3">Cysteine proteinase</fullName>
    </submittedName>
</protein>
<dbReference type="Pfam" id="PF02338">
    <property type="entry name" value="OTU"/>
    <property type="match status" value="1"/>
</dbReference>
<evidence type="ECO:0000313" key="4">
    <source>
        <dbReference type="Proteomes" id="UP000250140"/>
    </source>
</evidence>